<gene>
    <name evidence="2" type="ORF">PP101_73</name>
</gene>
<dbReference type="EMBL" id="KY087898">
    <property type="protein sequence ID" value="APD19728.1"/>
    <property type="molecule type" value="Genomic_DNA"/>
</dbReference>
<reference evidence="2 3" key="2">
    <citation type="submission" date="2018-04" db="EMBL/GenBank/DDBJ databases">
        <authorList>
            <person name="Shneider M.M."/>
            <person name="Kabanova A.P."/>
            <person name="Vo T.N.H."/>
            <person name="Korzhenkov A."/>
            <person name="Samarov N.I."/>
            <person name="Toshchakov S.V."/>
            <person name="Miroshnikov K.K."/>
            <person name="Ignatov A.N."/>
            <person name="Kulikov E.E."/>
            <person name="Miroshnikov K.A."/>
        </authorList>
    </citation>
    <scope>NUCLEOTIDE SEQUENCE [LARGE SCALE GENOMIC DNA]</scope>
</reference>
<dbReference type="InterPro" id="IPR006949">
    <property type="entry name" value="Barrel_Baseplate_J-like"/>
</dbReference>
<reference evidence="3" key="1">
    <citation type="submission" date="2016-11" db="EMBL/GenBank/DDBJ databases">
        <authorList>
            <person name="Shneider M.M."/>
            <person name="Kabanova A.P."/>
            <person name="Vo T.N.H."/>
            <person name="Korzhenkov A."/>
            <person name="Samarov N.I."/>
            <person name="Toshchakov S.V."/>
            <person name="Miroshnikov K.K."/>
            <person name="Ignatov A.N."/>
            <person name="Kulikov E.E."/>
            <person name="Miroshnikov K.A."/>
        </authorList>
    </citation>
    <scope>NUCLEOTIDE SEQUENCE [LARGE SCALE GENOMIC DNA]</scope>
</reference>
<protein>
    <submittedName>
        <fullName evidence="2">Mail baseplate wedge protein</fullName>
    </submittedName>
</protein>
<organism evidence="2 3">
    <name type="scientific">Pectobacterium phage PP101</name>
    <dbReference type="NCBI Taxonomy" id="1916414"/>
    <lineage>
        <taxon>Viruses</taxon>
        <taxon>Duplodnaviria</taxon>
        <taxon>Heunggongvirae</taxon>
        <taxon>Uroviricota</taxon>
        <taxon>Caudoviricetes</taxon>
        <taxon>Chaseviridae</taxon>
        <taxon>Cleopatravirinae</taxon>
        <taxon>Suwonvirus</taxon>
        <taxon>Suwonvirus PP101</taxon>
    </lineage>
</organism>
<dbReference type="Pfam" id="PF04865">
    <property type="entry name" value="Baseplate_J"/>
    <property type="match status" value="1"/>
</dbReference>
<proteinExistence type="predicted"/>
<evidence type="ECO:0000259" key="1">
    <source>
        <dbReference type="Pfam" id="PF04865"/>
    </source>
</evidence>
<evidence type="ECO:0000313" key="2">
    <source>
        <dbReference type="EMBL" id="APD19728.1"/>
    </source>
</evidence>
<dbReference type="Proteomes" id="UP000224355">
    <property type="component" value="Segment"/>
</dbReference>
<evidence type="ECO:0000313" key="3">
    <source>
        <dbReference type="Proteomes" id="UP000224355"/>
    </source>
</evidence>
<feature type="domain" description="Baseplate protein J-like barrel" evidence="1">
    <location>
        <begin position="100"/>
        <end position="176"/>
    </location>
</feature>
<keyword evidence="3" id="KW-1185">Reference proteome</keyword>
<accession>A0A1J0MF22</accession>
<sequence>MATVQYGVTENGFVAKPVSAILASLNTRFQAAFGTTFDVSPESPDGQTIGIVADDIAACWAQAEQVFNAYRPGSVQGVGLDNICELTNAQRYVDRHSRATVELTGAAGSLVPAGSIVSDGNREFVTQTATTIPGDVTVVASLSGEYYVAPNTINKIVSTGVSGWTGVNNPDVGETGITYESDVALRSRRDRTTAIAGSATVEAIYAALSGLNLSYIRVRDNDTGSPIGAQPSGTIFVVVDGGTKNDIASRIYAAKTGGVPTFGTEDITITDSKGYPHQVKFSRSTPQEIFVKGTFKRRANSNISSNDAAIALQGALVTYLNNLSPGDSVIWSHLFAPLSTATTGIEVVSLFIGIAANPTHTDSIALDIDKRAHGTAANIVFTDVTNTP</sequence>
<name>A0A1J0MF22_9CAUD</name>